<accession>A0ABN2HNZ6</accession>
<name>A0ABN2HNZ6_9ACTN</name>
<dbReference type="Gene3D" id="3.20.20.70">
    <property type="entry name" value="Aldolase class I"/>
    <property type="match status" value="1"/>
</dbReference>
<dbReference type="RefSeq" id="WP_163567978.1">
    <property type="nucleotide sequence ID" value="NZ_BAAANY010000018.1"/>
</dbReference>
<comment type="subunit">
    <text evidence="3">Homotrimer.</text>
</comment>
<dbReference type="InterPro" id="IPR013785">
    <property type="entry name" value="Aldolase_TIM"/>
</dbReference>
<dbReference type="Proteomes" id="UP001500618">
    <property type="component" value="Unassembled WGS sequence"/>
</dbReference>
<comment type="caution">
    <text evidence="6">The sequence shown here is derived from an EMBL/GenBank/DDBJ whole genome shotgun (WGS) entry which is preliminary data.</text>
</comment>
<evidence type="ECO:0000256" key="1">
    <source>
        <dbReference type="ARBA" id="ARBA00004761"/>
    </source>
</evidence>
<keyword evidence="5" id="KW-0119">Carbohydrate metabolism</keyword>
<reference evidence="6 7" key="1">
    <citation type="journal article" date="2019" name="Int. J. Syst. Evol. Microbiol.">
        <title>The Global Catalogue of Microorganisms (GCM) 10K type strain sequencing project: providing services to taxonomists for standard genome sequencing and annotation.</title>
        <authorList>
            <consortium name="The Broad Institute Genomics Platform"/>
            <consortium name="The Broad Institute Genome Sequencing Center for Infectious Disease"/>
            <person name="Wu L."/>
            <person name="Ma J."/>
        </authorList>
    </citation>
    <scope>NUCLEOTIDE SEQUENCE [LARGE SCALE GENOMIC DNA]</scope>
    <source>
        <strain evidence="6 7">JCM 14718</strain>
    </source>
</reference>
<keyword evidence="4" id="KW-0456">Lyase</keyword>
<organism evidence="6 7">
    <name type="scientific">Fodinicola feengrottensis</name>
    <dbReference type="NCBI Taxonomy" id="435914"/>
    <lineage>
        <taxon>Bacteria</taxon>
        <taxon>Bacillati</taxon>
        <taxon>Actinomycetota</taxon>
        <taxon>Actinomycetes</taxon>
        <taxon>Mycobacteriales</taxon>
        <taxon>Fodinicola</taxon>
    </lineage>
</organism>
<dbReference type="PANTHER" id="PTHR30246">
    <property type="entry name" value="2-KETO-3-DEOXY-6-PHOSPHOGLUCONATE ALDOLASE"/>
    <property type="match status" value="1"/>
</dbReference>
<protein>
    <submittedName>
        <fullName evidence="6">Bifunctional 4-hydroxy-2-oxoglutarate aldolase/2-dehydro-3-deoxy-phosphogluconate aldolase</fullName>
    </submittedName>
</protein>
<dbReference type="PANTHER" id="PTHR30246:SF1">
    <property type="entry name" value="2-DEHYDRO-3-DEOXY-6-PHOSPHOGALACTONATE ALDOLASE-RELATED"/>
    <property type="match status" value="1"/>
</dbReference>
<comment type="similarity">
    <text evidence="2">Belongs to the KHG/KDPG aldolase family.</text>
</comment>
<gene>
    <name evidence="6" type="ORF">GCM10009765_45580</name>
</gene>
<comment type="pathway">
    <text evidence="1">Carbohydrate acid metabolism.</text>
</comment>
<dbReference type="EMBL" id="BAAANY010000018">
    <property type="protein sequence ID" value="GAA1690999.1"/>
    <property type="molecule type" value="Genomic_DNA"/>
</dbReference>
<keyword evidence="7" id="KW-1185">Reference proteome</keyword>
<evidence type="ECO:0000256" key="4">
    <source>
        <dbReference type="ARBA" id="ARBA00023239"/>
    </source>
</evidence>
<dbReference type="Pfam" id="PF01081">
    <property type="entry name" value="Aldolase"/>
    <property type="match status" value="1"/>
</dbReference>
<dbReference type="CDD" id="cd00452">
    <property type="entry name" value="KDPG_aldolase"/>
    <property type="match status" value="1"/>
</dbReference>
<dbReference type="SUPFAM" id="SSF51569">
    <property type="entry name" value="Aldolase"/>
    <property type="match status" value="1"/>
</dbReference>
<evidence type="ECO:0000313" key="7">
    <source>
        <dbReference type="Proteomes" id="UP001500618"/>
    </source>
</evidence>
<sequence length="197" mass="19933">MSAEIVERIGAARVLPVVRAPDRQTARTYAKAVLDAGLGAIELTTTIPGWADLLPEVVANAGDTLIGMGTVTSAADAALAVALGAHFLVSPYPVEDVRTFAREHGILFIEGGMTPAELAVTVPAGIGKLFPAHVGGLAYLKSVSAILPGLKIIPTGGIPVADVPDWLAGGAFAVGVGSDLYAGGDISAKLATLKVDD</sequence>
<dbReference type="InterPro" id="IPR000887">
    <property type="entry name" value="Aldlse_KDPG_KHG"/>
</dbReference>
<evidence type="ECO:0000256" key="5">
    <source>
        <dbReference type="ARBA" id="ARBA00023277"/>
    </source>
</evidence>
<evidence type="ECO:0000256" key="2">
    <source>
        <dbReference type="ARBA" id="ARBA00006906"/>
    </source>
</evidence>
<proteinExistence type="inferred from homology"/>
<evidence type="ECO:0000256" key="3">
    <source>
        <dbReference type="ARBA" id="ARBA00011233"/>
    </source>
</evidence>
<evidence type="ECO:0000313" key="6">
    <source>
        <dbReference type="EMBL" id="GAA1690999.1"/>
    </source>
</evidence>